<dbReference type="AlphaFoldDB" id="A0A291RR23"/>
<accession>A0A291RR23</accession>
<evidence type="ECO:0000313" key="2">
    <source>
        <dbReference type="Proteomes" id="UP000221961"/>
    </source>
</evidence>
<sequence length="257" mass="28984">MRSPSLPDRRPGVLRGRCKSVSLRRTSDDGQIWTGCLHWQPQPMETDRMASDTTWDHWWWRPGWQLGRSFCTWHVTFGDDSPTGDLVRRFAPALKRIPTMAPVMREGLHITVQGVGFTDEVTDRDVERIRNAATVRLARRTPFEIQIGPPTVDEETIGLPVTDPAALHVLRDDLQGAIADVWGSDHVPERGDRFQPHLTMAYSTGVASISDIDSTLIDAGLREIVVSDIVVSVSLIDLNRDNRQYEWREIAKVPLGT</sequence>
<dbReference type="Gene3D" id="3.90.1140.10">
    <property type="entry name" value="Cyclic phosphodiesterase"/>
    <property type="match status" value="1"/>
</dbReference>
<proteinExistence type="predicted"/>
<dbReference type="Proteomes" id="UP000221961">
    <property type="component" value="Chromosome"/>
</dbReference>
<reference evidence="1 2" key="1">
    <citation type="submission" date="2017-10" db="EMBL/GenBank/DDBJ databases">
        <title>Comparative genomics between pathogenic Norcardia.</title>
        <authorList>
            <person name="Zeng L."/>
        </authorList>
    </citation>
    <scope>NUCLEOTIDE SEQUENCE [LARGE SCALE GENOMIC DNA]</scope>
    <source>
        <strain evidence="1 2">NC_YFY_NT001</strain>
    </source>
</reference>
<evidence type="ECO:0008006" key="3">
    <source>
        <dbReference type="Google" id="ProtNLM"/>
    </source>
</evidence>
<dbReference type="SUPFAM" id="SSF55144">
    <property type="entry name" value="LigT-like"/>
    <property type="match status" value="1"/>
</dbReference>
<organism evidence="1 2">
    <name type="scientific">Nocardia terpenica</name>
    <dbReference type="NCBI Taxonomy" id="455432"/>
    <lineage>
        <taxon>Bacteria</taxon>
        <taxon>Bacillati</taxon>
        <taxon>Actinomycetota</taxon>
        <taxon>Actinomycetes</taxon>
        <taxon>Mycobacteriales</taxon>
        <taxon>Nocardiaceae</taxon>
        <taxon>Nocardia</taxon>
    </lineage>
</organism>
<name>A0A291RR23_9NOCA</name>
<protein>
    <recommendedName>
        <fullName evidence="3">2'-5' RNA ligase family protein</fullName>
    </recommendedName>
</protein>
<dbReference type="KEGG" id="ntp:CRH09_29545"/>
<evidence type="ECO:0000313" key="1">
    <source>
        <dbReference type="EMBL" id="ATL69698.1"/>
    </source>
</evidence>
<dbReference type="InterPro" id="IPR009097">
    <property type="entry name" value="Cyclic_Pdiesterase"/>
</dbReference>
<dbReference type="EMBL" id="CP023778">
    <property type="protein sequence ID" value="ATL69698.1"/>
    <property type="molecule type" value="Genomic_DNA"/>
</dbReference>
<dbReference type="Pfam" id="PF13563">
    <property type="entry name" value="2_5_RNA_ligase2"/>
    <property type="match status" value="1"/>
</dbReference>
<gene>
    <name evidence="1" type="ORF">CRH09_29545</name>
</gene>